<organism evidence="2 3">
    <name type="scientific">Prorocentrum cordatum</name>
    <dbReference type="NCBI Taxonomy" id="2364126"/>
    <lineage>
        <taxon>Eukaryota</taxon>
        <taxon>Sar</taxon>
        <taxon>Alveolata</taxon>
        <taxon>Dinophyceae</taxon>
        <taxon>Prorocentrales</taxon>
        <taxon>Prorocentraceae</taxon>
        <taxon>Prorocentrum</taxon>
    </lineage>
</organism>
<protein>
    <recommendedName>
        <fullName evidence="4">DNA (cytosine-5-)-methyltransferase</fullName>
    </recommendedName>
</protein>
<feature type="non-terminal residue" evidence="2">
    <location>
        <position position="1"/>
    </location>
</feature>
<accession>A0ABN9TKC9</accession>
<evidence type="ECO:0000313" key="3">
    <source>
        <dbReference type="Proteomes" id="UP001189429"/>
    </source>
</evidence>
<sequence length="297" mass="31924">NAKQLMETSGSSEVSDGDYICGEMKKIGYVGFHAIVNAAEHGAITSRIRVYFVFALAKEVKESVQNKAISFAEELLGCLTTDVGHVGSTLNLAMPTGSPHSGGASAADPDAKRRKKDPHFKGDHYEMYIGSDMELEVLYFLSKKFPMNDRAVPEFVDVLMSLPRLTGWPSKLRSPWVVTVPTIISKSTIAMRWHPDGYDGGPLIRALTPVELMAITGWSSSMWKNISDGADLKNDGDLVTSLAGNAFNGYALKPIVAPAMALSDMLQMSHAELESDGENADAEGDDGDGNASTSSSD</sequence>
<comment type="caution">
    <text evidence="2">The sequence shown here is derived from an EMBL/GenBank/DDBJ whole genome shotgun (WGS) entry which is preliminary data.</text>
</comment>
<dbReference type="SUPFAM" id="SSF53335">
    <property type="entry name" value="S-adenosyl-L-methionine-dependent methyltransferases"/>
    <property type="match status" value="1"/>
</dbReference>
<dbReference type="Proteomes" id="UP001189429">
    <property type="component" value="Unassembled WGS sequence"/>
</dbReference>
<dbReference type="InterPro" id="IPR029063">
    <property type="entry name" value="SAM-dependent_MTases_sf"/>
</dbReference>
<feature type="region of interest" description="Disordered" evidence="1">
    <location>
        <begin position="271"/>
        <end position="297"/>
    </location>
</feature>
<dbReference type="Gene3D" id="3.40.50.150">
    <property type="entry name" value="Vaccinia Virus protein VP39"/>
    <property type="match status" value="1"/>
</dbReference>
<keyword evidence="3" id="KW-1185">Reference proteome</keyword>
<evidence type="ECO:0000313" key="2">
    <source>
        <dbReference type="EMBL" id="CAK0846305.1"/>
    </source>
</evidence>
<gene>
    <name evidence="2" type="ORF">PCOR1329_LOCUS39855</name>
</gene>
<evidence type="ECO:0008006" key="4">
    <source>
        <dbReference type="Google" id="ProtNLM"/>
    </source>
</evidence>
<proteinExistence type="predicted"/>
<reference evidence="2" key="1">
    <citation type="submission" date="2023-10" db="EMBL/GenBank/DDBJ databases">
        <authorList>
            <person name="Chen Y."/>
            <person name="Shah S."/>
            <person name="Dougan E. K."/>
            <person name="Thang M."/>
            <person name="Chan C."/>
        </authorList>
    </citation>
    <scope>NUCLEOTIDE SEQUENCE [LARGE SCALE GENOMIC DNA]</scope>
</reference>
<name>A0ABN9TKC9_9DINO</name>
<feature type="compositionally biased region" description="Acidic residues" evidence="1">
    <location>
        <begin position="274"/>
        <end position="288"/>
    </location>
</feature>
<evidence type="ECO:0000256" key="1">
    <source>
        <dbReference type="SAM" id="MobiDB-lite"/>
    </source>
</evidence>
<dbReference type="EMBL" id="CAUYUJ010014815">
    <property type="protein sequence ID" value="CAK0846305.1"/>
    <property type="molecule type" value="Genomic_DNA"/>
</dbReference>
<feature type="region of interest" description="Disordered" evidence="1">
    <location>
        <begin position="91"/>
        <end position="119"/>
    </location>
</feature>